<keyword evidence="13" id="KW-0003">3Fe-4S</keyword>
<keyword evidence="9 17" id="KW-0560">Oxidoreductase</keyword>
<dbReference type="Pfam" id="PF00310">
    <property type="entry name" value="GATase_2"/>
    <property type="match status" value="1"/>
</dbReference>
<evidence type="ECO:0000256" key="8">
    <source>
        <dbReference type="ARBA" id="ARBA00022962"/>
    </source>
</evidence>
<dbReference type="SUPFAM" id="SSF56235">
    <property type="entry name" value="N-terminal nucleophile aminohydrolases (Ntn hydrolases)"/>
    <property type="match status" value="1"/>
</dbReference>
<keyword evidence="11" id="KW-0411">Iron-sulfur</keyword>
<evidence type="ECO:0000259" key="16">
    <source>
        <dbReference type="PROSITE" id="PS51278"/>
    </source>
</evidence>
<keyword evidence="7" id="KW-0479">Metal-binding</keyword>
<dbReference type="EMBL" id="BEHT01000014">
    <property type="protein sequence ID" value="GBC98710.1"/>
    <property type="molecule type" value="Genomic_DNA"/>
</dbReference>
<evidence type="ECO:0000256" key="2">
    <source>
        <dbReference type="ARBA" id="ARBA00001927"/>
    </source>
</evidence>
<dbReference type="PANTHER" id="PTHR11938">
    <property type="entry name" value="FAD NADPH DEHYDROGENASE/OXIDOREDUCTASE"/>
    <property type="match status" value="1"/>
</dbReference>
<gene>
    <name evidence="17" type="primary">gltB</name>
    <name evidence="17" type="ORF">HRbin17_01224</name>
</gene>
<dbReference type="InterPro" id="IPR013785">
    <property type="entry name" value="Aldolase_TIM"/>
</dbReference>
<dbReference type="PROSITE" id="PS51278">
    <property type="entry name" value="GATASE_TYPE_2"/>
    <property type="match status" value="1"/>
</dbReference>
<evidence type="ECO:0000256" key="11">
    <source>
        <dbReference type="ARBA" id="ARBA00023014"/>
    </source>
</evidence>
<dbReference type="Gene3D" id="3.20.20.70">
    <property type="entry name" value="Aldolase class I"/>
    <property type="match status" value="2"/>
</dbReference>
<dbReference type="PANTHER" id="PTHR11938:SF133">
    <property type="entry name" value="GLUTAMATE SYNTHASE (NADH)"/>
    <property type="match status" value="1"/>
</dbReference>
<evidence type="ECO:0000313" key="17">
    <source>
        <dbReference type="EMBL" id="GBC98710.1"/>
    </source>
</evidence>
<dbReference type="Pfam" id="PF01493">
    <property type="entry name" value="GXGXG"/>
    <property type="match status" value="1"/>
</dbReference>
<feature type="region of interest" description="Disordered" evidence="15">
    <location>
        <begin position="446"/>
        <end position="511"/>
    </location>
</feature>
<dbReference type="InterPro" id="IPR017932">
    <property type="entry name" value="GATase_2_dom"/>
</dbReference>
<dbReference type="InterPro" id="IPR002932">
    <property type="entry name" value="Glu_synthdom"/>
</dbReference>
<keyword evidence="10" id="KW-0408">Iron</keyword>
<evidence type="ECO:0000256" key="15">
    <source>
        <dbReference type="SAM" id="MobiDB-lite"/>
    </source>
</evidence>
<dbReference type="Gene3D" id="3.60.20.10">
    <property type="entry name" value="Glutamine Phosphoribosylpyrophosphate, subunit 1, domain 1"/>
    <property type="match status" value="1"/>
</dbReference>
<protein>
    <submittedName>
        <fullName evidence="17">Ferredoxin-dependent glutamate synthase 1</fullName>
        <ecNumber evidence="17">1.4.7.1</ecNumber>
    </submittedName>
</protein>
<dbReference type="Gene3D" id="2.160.20.60">
    <property type="entry name" value="Glutamate synthase, alpha subunit, C-terminal domain"/>
    <property type="match status" value="1"/>
</dbReference>
<dbReference type="GO" id="GO:0051538">
    <property type="term" value="F:3 iron, 4 sulfur cluster binding"/>
    <property type="evidence" value="ECO:0007669"/>
    <property type="project" value="UniProtKB-KW"/>
</dbReference>
<evidence type="ECO:0000256" key="13">
    <source>
        <dbReference type="ARBA" id="ARBA00023291"/>
    </source>
</evidence>
<keyword evidence="6" id="KW-0288">FMN</keyword>
<accession>A0A2H5XBY4</accession>
<comment type="cofactor">
    <cofactor evidence="1">
        <name>FMN</name>
        <dbReference type="ChEBI" id="CHEBI:58210"/>
    </cofactor>
</comment>
<dbReference type="Pfam" id="PF01645">
    <property type="entry name" value="Glu_synthase"/>
    <property type="match status" value="1"/>
</dbReference>
<comment type="pathway">
    <text evidence="14">Amino-acid biosynthesis.</text>
</comment>
<comment type="cofactor">
    <cofactor evidence="2">
        <name>[3Fe-4S] cluster</name>
        <dbReference type="ChEBI" id="CHEBI:21137"/>
    </cofactor>
</comment>
<feature type="compositionally biased region" description="Polar residues" evidence="15">
    <location>
        <begin position="485"/>
        <end position="497"/>
    </location>
</feature>
<evidence type="ECO:0000256" key="14">
    <source>
        <dbReference type="ARBA" id="ARBA00029440"/>
    </source>
</evidence>
<keyword evidence="4" id="KW-0028">Amino-acid biosynthesis</keyword>
<dbReference type="GO" id="GO:0006537">
    <property type="term" value="P:glutamate biosynthetic process"/>
    <property type="evidence" value="ECO:0007669"/>
    <property type="project" value="UniProtKB-KW"/>
</dbReference>
<keyword evidence="8" id="KW-0315">Glutamine amidotransferase</keyword>
<dbReference type="GO" id="GO:0046872">
    <property type="term" value="F:metal ion binding"/>
    <property type="evidence" value="ECO:0007669"/>
    <property type="project" value="UniProtKB-KW"/>
</dbReference>
<dbReference type="Proteomes" id="UP000236173">
    <property type="component" value="Unassembled WGS sequence"/>
</dbReference>
<dbReference type="GO" id="GO:0016041">
    <property type="term" value="F:glutamate synthase (ferredoxin) activity"/>
    <property type="evidence" value="ECO:0007669"/>
    <property type="project" value="UniProtKB-EC"/>
</dbReference>
<comment type="similarity">
    <text evidence="3">Belongs to the glutamate synthase family.</text>
</comment>
<dbReference type="EC" id="1.4.7.1" evidence="17"/>
<evidence type="ECO:0000256" key="10">
    <source>
        <dbReference type="ARBA" id="ARBA00023004"/>
    </source>
</evidence>
<evidence type="ECO:0000313" key="18">
    <source>
        <dbReference type="Proteomes" id="UP000236173"/>
    </source>
</evidence>
<sequence>MQRFSGWGVSFPSEPFNEEHESCALICNIRKGAPSHGNIKRTLQALEKMGHRSGMVDGEGDGCGVMIDLPRRLWGRYLHLAGLNDSWAESQRFFVAHLFVPKSEKTRAHDWLAYLQKGLADIGARLLLERRGKTRQDALGRNARKVEPEFWQIAAVFEQPAPDEVMDRRLFHLQLRIERETPLYPLSVSRYTAVYKVYGSPSGIAHYFPELSDPDCVSRVTIGHCRYSTNTWSTFERAQPFALLGHNGEINTIEKLRREGQMIGVQLPHDGSDSQDLDRVLHTLILDYGFSLAEAMEIVFPPVLEELKWLPEELRTMYRYYRAAFGPFAQGPAAIVSRYADECVFSVDALGLRPLWFAETEKELVFTSERGVLPFETLVRDPKPLAPGEKIAVKLHDDGSVEVISYRDLQWHIYRKWQERFAVEERVEQGTFVSATVYAQVAVGEREATPRSPLAPDGEFGNGRDSDGQRSNGANNTDDSESGVDLTSASLAPSPSFHSLPAPDGLTKDRQRKPAVMGAFGWGDEEVRYIEAIAPSGNEPIGSLGYDGPLAVLAPEGHNLADYYKEIVAVVTNPSMDRERETEHFNTQTILGKRPPLEGIRVKGQGAGSWEGAPFGASQLKQVLELETPLLVDATYLEQTGLLSRELAEWAAEDAHAKTLECVLTAFSEPTRWTRLSLAYATQQTARDALQQLVEAAKEAVRAGAHLLVLDDGDAFQHETLLLDPHLAVAAVDKALREAWDKGQETESDNGESPKSQQNLRRRCSLVLRSGALRNLHDLIFAISLGADAVVPYLLYDVALSSEKPECTVADEWERARRLSNVIVGLSKGLEKVIATMGTHELRGYGKNFASIGVAPEIAALTECKNFYGSEKAAFDLDRWDKEVRRRWQFLYGATDTAHRRSPLRRDFRFYPHVWKAAGRAANGESDYREYEARVIALEREHPIALRHLLDVQFLDDRSQWVAPDRVDIGIGWHDLPFVIASMSFGSQNEIAYRAYAEAAYRLNMLALTGEGGELKDLIGRYPFNRGQQVASGRFGVNAYYCNSSYWLEIKIGQGAKPGEGGHLPGRKVTPKVASVRYAVPGVDLISPNNNHDLYSIEDLAQLISELKTINPKAKVIVKVPVVANIGVIAVGIAKAGADVVNLSGFDGGTGAARIHALKYVGLPAEVGIKEAHRALLQAGIRDQVELWADGGMRTASDALKCILLGANRVGFGTLAMVAIGCTICRGCQLDTCHVGIATQIESREEATRRGLKRFEPRDFDRAVEALVNFFSGMGEELKRLTGMLGADRLQDLVGRSDLLVQTRGHDLIDLTDLVKPIIVETERTAATRKVYRPLGYTTKLITQVILDEIERDGKRIVYEDSRLGASDRAIGAHLSGVIARAQIGLPVPKGSVELRPPKLKELERVELHLNHTIAGNGLGAFNIPQVSLRIEGGAQDGVGKGACGGSIIILKGTNHEGNRLDGSVGKSFAYGAQRGFFVVQGYADSRACIRLSGADVVFGGEITEPIDDAQGLINIAAKAHLKGFAFEYMTAGRAVVLGDPGPWICAGMTGGVVYVKLTPDLGFDETALRRRLAKSAKVSILPVDDNDVRNIRELLSAYADELERSGQWQQALRIRNLMDDADRWFVKIIPISQQADQTVSTE</sequence>
<evidence type="ECO:0000256" key="6">
    <source>
        <dbReference type="ARBA" id="ARBA00022643"/>
    </source>
</evidence>
<dbReference type="InterPro" id="IPR050711">
    <property type="entry name" value="ET-N_metabolism_enzyme"/>
</dbReference>
<evidence type="ECO:0000256" key="1">
    <source>
        <dbReference type="ARBA" id="ARBA00001917"/>
    </source>
</evidence>
<dbReference type="SUPFAM" id="SSF51395">
    <property type="entry name" value="FMN-linked oxidoreductases"/>
    <property type="match status" value="1"/>
</dbReference>
<feature type="domain" description="Glutamine amidotransferase type-2" evidence="16">
    <location>
        <begin position="23"/>
        <end position="396"/>
    </location>
</feature>
<comment type="caution">
    <text evidence="17">The sequence shown here is derived from an EMBL/GenBank/DDBJ whole genome shotgun (WGS) entry which is preliminary data.</text>
</comment>
<organism evidence="17 18">
    <name type="scientific">Candidatus Fervidibacter japonicus</name>
    <dbReference type="NCBI Taxonomy" id="2035412"/>
    <lineage>
        <taxon>Bacteria</taxon>
        <taxon>Candidatus Fervidibacterota</taxon>
        <taxon>Candidatus Fervidibacter</taxon>
    </lineage>
</organism>
<dbReference type="SUPFAM" id="SSF69336">
    <property type="entry name" value="Alpha subunit of glutamate synthase, C-terminal domain"/>
    <property type="match status" value="1"/>
</dbReference>
<keyword evidence="12" id="KW-0314">Glutamate biosynthesis</keyword>
<evidence type="ECO:0000256" key="9">
    <source>
        <dbReference type="ARBA" id="ARBA00023002"/>
    </source>
</evidence>
<evidence type="ECO:0000256" key="3">
    <source>
        <dbReference type="ARBA" id="ARBA00009716"/>
    </source>
</evidence>
<proteinExistence type="inferred from homology"/>
<name>A0A2H5XBY4_9BACT</name>
<dbReference type="GO" id="GO:0019676">
    <property type="term" value="P:ammonia assimilation cycle"/>
    <property type="evidence" value="ECO:0007669"/>
    <property type="project" value="TreeGrafter"/>
</dbReference>
<dbReference type="InterPro" id="IPR036485">
    <property type="entry name" value="Glu_synth_asu_C_sf"/>
</dbReference>
<evidence type="ECO:0000256" key="5">
    <source>
        <dbReference type="ARBA" id="ARBA00022630"/>
    </source>
</evidence>
<dbReference type="CDD" id="cd00504">
    <property type="entry name" value="GXGXG"/>
    <property type="match status" value="1"/>
</dbReference>
<dbReference type="Pfam" id="PF04898">
    <property type="entry name" value="Glu_syn_central"/>
    <property type="match status" value="1"/>
</dbReference>
<dbReference type="CDD" id="cd02808">
    <property type="entry name" value="GltS_FMN"/>
    <property type="match status" value="1"/>
</dbReference>
<reference evidence="18" key="1">
    <citation type="submission" date="2017-09" db="EMBL/GenBank/DDBJ databases">
        <title>Metaegenomics of thermophilic ammonia-oxidizing enrichment culture.</title>
        <authorList>
            <person name="Kato S."/>
            <person name="Suzuki K."/>
        </authorList>
    </citation>
    <scope>NUCLEOTIDE SEQUENCE [LARGE SCALE GENOMIC DNA]</scope>
</reference>
<dbReference type="InterPro" id="IPR002489">
    <property type="entry name" value="Glu_synth_asu_C"/>
</dbReference>
<dbReference type="InterPro" id="IPR029055">
    <property type="entry name" value="Ntn_hydrolases_N"/>
</dbReference>
<evidence type="ECO:0000256" key="7">
    <source>
        <dbReference type="ARBA" id="ARBA00022723"/>
    </source>
</evidence>
<keyword evidence="5" id="KW-0285">Flavoprotein</keyword>
<dbReference type="InterPro" id="IPR006982">
    <property type="entry name" value="Glu_synth_centr_N"/>
</dbReference>
<evidence type="ECO:0000256" key="4">
    <source>
        <dbReference type="ARBA" id="ARBA00022605"/>
    </source>
</evidence>
<evidence type="ECO:0000256" key="12">
    <source>
        <dbReference type="ARBA" id="ARBA00023164"/>
    </source>
</evidence>